<reference evidence="1" key="1">
    <citation type="submission" date="2021-03" db="EMBL/GenBank/DDBJ databases">
        <authorList>
            <consortium name="DOE Joint Genome Institute"/>
            <person name="Ahrendt S."/>
            <person name="Looney B.P."/>
            <person name="Miyauchi S."/>
            <person name="Morin E."/>
            <person name="Drula E."/>
            <person name="Courty P.E."/>
            <person name="Chicoki N."/>
            <person name="Fauchery L."/>
            <person name="Kohler A."/>
            <person name="Kuo A."/>
            <person name="Labutti K."/>
            <person name="Pangilinan J."/>
            <person name="Lipzen A."/>
            <person name="Riley R."/>
            <person name="Andreopoulos W."/>
            <person name="He G."/>
            <person name="Johnson J."/>
            <person name="Barry K.W."/>
            <person name="Grigoriev I.V."/>
            <person name="Nagy L."/>
            <person name="Hibbett D."/>
            <person name="Henrissat B."/>
            <person name="Matheny P.B."/>
            <person name="Labbe J."/>
            <person name="Martin F."/>
        </authorList>
    </citation>
    <scope>NUCLEOTIDE SEQUENCE</scope>
    <source>
        <strain evidence="1">HHB10654</strain>
    </source>
</reference>
<proteinExistence type="predicted"/>
<name>A0ACB8TAL1_9AGAM</name>
<comment type="caution">
    <text evidence="1">The sequence shown here is derived from an EMBL/GenBank/DDBJ whole genome shotgun (WGS) entry which is preliminary data.</text>
</comment>
<protein>
    <submittedName>
        <fullName evidence="1">Uncharacterized protein</fullName>
    </submittedName>
</protein>
<organism evidence="1 2">
    <name type="scientific">Artomyces pyxidatus</name>
    <dbReference type="NCBI Taxonomy" id="48021"/>
    <lineage>
        <taxon>Eukaryota</taxon>
        <taxon>Fungi</taxon>
        <taxon>Dikarya</taxon>
        <taxon>Basidiomycota</taxon>
        <taxon>Agaricomycotina</taxon>
        <taxon>Agaricomycetes</taxon>
        <taxon>Russulales</taxon>
        <taxon>Auriscalpiaceae</taxon>
        <taxon>Artomyces</taxon>
    </lineage>
</organism>
<accession>A0ACB8TAL1</accession>
<evidence type="ECO:0000313" key="2">
    <source>
        <dbReference type="Proteomes" id="UP000814140"/>
    </source>
</evidence>
<reference evidence="1" key="2">
    <citation type="journal article" date="2022" name="New Phytol.">
        <title>Evolutionary transition to the ectomycorrhizal habit in the genomes of a hyperdiverse lineage of mushroom-forming fungi.</title>
        <authorList>
            <person name="Looney B."/>
            <person name="Miyauchi S."/>
            <person name="Morin E."/>
            <person name="Drula E."/>
            <person name="Courty P.E."/>
            <person name="Kohler A."/>
            <person name="Kuo A."/>
            <person name="LaButti K."/>
            <person name="Pangilinan J."/>
            <person name="Lipzen A."/>
            <person name="Riley R."/>
            <person name="Andreopoulos W."/>
            <person name="He G."/>
            <person name="Johnson J."/>
            <person name="Nolan M."/>
            <person name="Tritt A."/>
            <person name="Barry K.W."/>
            <person name="Grigoriev I.V."/>
            <person name="Nagy L.G."/>
            <person name="Hibbett D."/>
            <person name="Henrissat B."/>
            <person name="Matheny P.B."/>
            <person name="Labbe J."/>
            <person name="Martin F.M."/>
        </authorList>
    </citation>
    <scope>NUCLEOTIDE SEQUENCE</scope>
    <source>
        <strain evidence="1">HHB10654</strain>
    </source>
</reference>
<keyword evidence="2" id="KW-1185">Reference proteome</keyword>
<dbReference type="Proteomes" id="UP000814140">
    <property type="component" value="Unassembled WGS sequence"/>
</dbReference>
<evidence type="ECO:0000313" key="1">
    <source>
        <dbReference type="EMBL" id="KAI0065342.1"/>
    </source>
</evidence>
<dbReference type="EMBL" id="MU277195">
    <property type="protein sequence ID" value="KAI0065342.1"/>
    <property type="molecule type" value="Genomic_DNA"/>
</dbReference>
<feature type="non-terminal residue" evidence="1">
    <location>
        <position position="291"/>
    </location>
</feature>
<sequence>MPGSSTSIEWSRGLHWRTPEGLAKLRTLVRPSLPYEPHDWQLTDSAHVLDGQDVFCITATGDGKSALIYIPALARKEMITIVVPVEPTNALESNIASSLRSKGLSSVVINAETLAEAARSHRDLWEEARNCQYQVIATSPENPRSPRFNELIQDPKFRARWGVLAVDEAHLVADWGDDFRKAYAEIWTLRSRAPDHLTFLAMSASVEPGRHTNEILRCLGFTEGTYLLDRRDCEQHNVNFVFRDLRFAFTGHKFRDLDWLIPEDMRQPSDLEKWIVYCDTIEDGHRVTLYL</sequence>
<gene>
    <name evidence="1" type="ORF">BV25DRAFT_1798449</name>
</gene>